<feature type="transmembrane region" description="Helical" evidence="6">
    <location>
        <begin position="212"/>
        <end position="241"/>
    </location>
</feature>
<dbReference type="GO" id="GO:0005886">
    <property type="term" value="C:plasma membrane"/>
    <property type="evidence" value="ECO:0007669"/>
    <property type="project" value="UniProtKB-SubCell"/>
</dbReference>
<feature type="transmembrane region" description="Helical" evidence="6">
    <location>
        <begin position="148"/>
        <end position="167"/>
    </location>
</feature>
<evidence type="ECO:0000256" key="2">
    <source>
        <dbReference type="ARBA" id="ARBA00022475"/>
    </source>
</evidence>
<feature type="transmembrane region" description="Helical" evidence="6">
    <location>
        <begin position="82"/>
        <end position="102"/>
    </location>
</feature>
<gene>
    <name evidence="7" type="ORF">H2509_15590</name>
</gene>
<keyword evidence="4 6" id="KW-1133">Transmembrane helix</keyword>
<dbReference type="InterPro" id="IPR002797">
    <property type="entry name" value="Polysacc_synth"/>
</dbReference>
<feature type="transmembrane region" description="Helical" evidence="6">
    <location>
        <begin position="247"/>
        <end position="267"/>
    </location>
</feature>
<feature type="transmembrane region" description="Helical" evidence="6">
    <location>
        <begin position="323"/>
        <end position="340"/>
    </location>
</feature>
<dbReference type="Pfam" id="PF01943">
    <property type="entry name" value="Polysacc_synt"/>
    <property type="match status" value="1"/>
</dbReference>
<dbReference type="EMBL" id="JACFXV010000063">
    <property type="protein sequence ID" value="MBA5778551.1"/>
    <property type="molecule type" value="Genomic_DNA"/>
</dbReference>
<sequence>MALIVFAIRVFGAFLAYVSQVILARLMGGHEYGIFVVVWTLVVVFGIFAPFGFSSSVLRLIPECRARADHAGLNGVLLGSRLFGLASATAIALVGCVGITVFSGLITSYYVLPLYLGAVCLPLFTLGSIQDGIARAHDWTFDAMLPTFVWRPLAILVAMVLAVVLGAPATATTAGIAAIAATWGVAAVQTLRLRRRLKGVTEKAPPAFDFRGWLAISVPILLVEGFFQLITSADVIMVSFFRPPDEVAVYFAAARTLALAHFVYFAVRSATAHRYSRLYQAGDRDGLAALVADTARWTFWPTLAIALLLALAGPLLLSLFGPGFMAGYPILLVLLAGVLARASVGPVDALLTMAGEQNRCAAIYALTFALNVGLNLALIPLFGIMGAGLATASAMVFEAAALYHQAQARLDLHTFVWRRQAHERA</sequence>
<evidence type="ECO:0000256" key="3">
    <source>
        <dbReference type="ARBA" id="ARBA00022692"/>
    </source>
</evidence>
<evidence type="ECO:0000256" key="6">
    <source>
        <dbReference type="SAM" id="Phobius"/>
    </source>
</evidence>
<evidence type="ECO:0000256" key="5">
    <source>
        <dbReference type="ARBA" id="ARBA00023136"/>
    </source>
</evidence>
<feature type="transmembrane region" description="Helical" evidence="6">
    <location>
        <begin position="297"/>
        <end position="317"/>
    </location>
</feature>
<feature type="transmembrane region" description="Helical" evidence="6">
    <location>
        <begin position="108"/>
        <end position="127"/>
    </location>
</feature>
<dbReference type="PANTHER" id="PTHR30250">
    <property type="entry name" value="PST FAMILY PREDICTED COLANIC ACID TRANSPORTER"/>
    <property type="match status" value="1"/>
</dbReference>
<evidence type="ECO:0000256" key="4">
    <source>
        <dbReference type="ARBA" id="ARBA00022989"/>
    </source>
</evidence>
<organism evidence="7 8">
    <name type="scientific">Stappia albiluteola</name>
    <dbReference type="NCBI Taxonomy" id="2758565"/>
    <lineage>
        <taxon>Bacteria</taxon>
        <taxon>Pseudomonadati</taxon>
        <taxon>Pseudomonadota</taxon>
        <taxon>Alphaproteobacteria</taxon>
        <taxon>Hyphomicrobiales</taxon>
        <taxon>Stappiaceae</taxon>
        <taxon>Stappia</taxon>
    </lineage>
</organism>
<feature type="transmembrane region" description="Helical" evidence="6">
    <location>
        <begin position="34"/>
        <end position="61"/>
    </location>
</feature>
<dbReference type="InterPro" id="IPR050833">
    <property type="entry name" value="Poly_Biosynth_Transport"/>
</dbReference>
<evidence type="ECO:0000313" key="8">
    <source>
        <dbReference type="Proteomes" id="UP000541109"/>
    </source>
</evidence>
<name>A0A839AFX0_9HYPH</name>
<feature type="transmembrane region" description="Helical" evidence="6">
    <location>
        <begin position="173"/>
        <end position="191"/>
    </location>
</feature>
<protein>
    <submittedName>
        <fullName evidence="7">Lipopolysaccharide biosynthesis protein</fullName>
    </submittedName>
</protein>
<evidence type="ECO:0000313" key="7">
    <source>
        <dbReference type="EMBL" id="MBA5778551.1"/>
    </source>
</evidence>
<keyword evidence="5 6" id="KW-0472">Membrane</keyword>
<dbReference type="Proteomes" id="UP000541109">
    <property type="component" value="Unassembled WGS sequence"/>
</dbReference>
<reference evidence="7 8" key="1">
    <citation type="submission" date="2020-07" db="EMBL/GenBank/DDBJ databases">
        <title>Stappia sp., F7233, whole genome shotgun sequencing project.</title>
        <authorList>
            <person name="Jiang S."/>
            <person name="Liu Z.W."/>
            <person name="Du Z.J."/>
        </authorList>
    </citation>
    <scope>NUCLEOTIDE SEQUENCE [LARGE SCALE GENOMIC DNA]</scope>
    <source>
        <strain evidence="7 8">F7233</strain>
    </source>
</reference>
<evidence type="ECO:0000256" key="1">
    <source>
        <dbReference type="ARBA" id="ARBA00004651"/>
    </source>
</evidence>
<dbReference type="AlphaFoldDB" id="A0A839AFX0"/>
<comment type="subcellular location">
    <subcellularLocation>
        <location evidence="1">Cell membrane</location>
        <topology evidence="1">Multi-pass membrane protein</topology>
    </subcellularLocation>
</comment>
<accession>A0A839AFX0</accession>
<comment type="caution">
    <text evidence="7">The sequence shown here is derived from an EMBL/GenBank/DDBJ whole genome shotgun (WGS) entry which is preliminary data.</text>
</comment>
<dbReference type="PANTHER" id="PTHR30250:SF11">
    <property type="entry name" value="O-ANTIGEN TRANSPORTER-RELATED"/>
    <property type="match status" value="1"/>
</dbReference>
<keyword evidence="3 6" id="KW-0812">Transmembrane</keyword>
<keyword evidence="2" id="KW-1003">Cell membrane</keyword>
<proteinExistence type="predicted"/>
<keyword evidence="8" id="KW-1185">Reference proteome</keyword>